<sequence length="389" mass="43382">MPYFDSITSTSAYEAKYSSSLPINEYQQIPAASRWSTDELAGARVVIRAARQDKRCNHMLPALREYLNEEIHSQQQIRELLEGPNLAEYHTLTKSELVHQYGPSLGTCWAALGKFDDIFVGMINDKDEIASIEGDESNAQKRPYIPGDSPHIPDEIASIEGDESNAQKRPYIPGDSPPIPDEITSIENDERDARKRSYTPGSENEPILPVASAKRVRKELHRPGFVSSETMKVDSSPPTKSSEQNSQVSSVGHEDEGCTSADTLEEATVQIISSFICHVLQACPPQNDTMRHRPEFLVEFSDVTRQLAGYVTKGRQIHATAEGELVLYKLDNGNYKLTSYRPALLVAKKCFNTIDDGRPVMTDQVLGQITGEALALRFQLKQENILDEE</sequence>
<dbReference type="STRING" id="100816.A0A175W1D1"/>
<evidence type="ECO:0000313" key="2">
    <source>
        <dbReference type="EMBL" id="KXX77239.1"/>
    </source>
</evidence>
<dbReference type="Proteomes" id="UP000078237">
    <property type="component" value="Unassembled WGS sequence"/>
</dbReference>
<comment type="caution">
    <text evidence="2">The sequence shown here is derived from an EMBL/GenBank/DDBJ whole genome shotgun (WGS) entry which is preliminary data.</text>
</comment>
<name>A0A175W1D1_9PEZI</name>
<dbReference type="AlphaFoldDB" id="A0A175W1D1"/>
<feature type="compositionally biased region" description="Polar residues" evidence="1">
    <location>
        <begin position="236"/>
        <end position="250"/>
    </location>
</feature>
<reference evidence="2 3" key="1">
    <citation type="journal article" date="2016" name="Genome Announc.">
        <title>Genome Sequence of Madurella mycetomatis mm55, Isolated from a Human Mycetoma Case in Sudan.</title>
        <authorList>
            <person name="Smit S."/>
            <person name="Derks M.F."/>
            <person name="Bervoets S."/>
            <person name="Fahal A."/>
            <person name="van Leeuwen W."/>
            <person name="van Belkum A."/>
            <person name="van de Sande W.W."/>
        </authorList>
    </citation>
    <scope>NUCLEOTIDE SEQUENCE [LARGE SCALE GENOMIC DNA]</scope>
    <source>
        <strain evidence="3">mm55</strain>
    </source>
</reference>
<accession>A0A175W1D1</accession>
<feature type="region of interest" description="Disordered" evidence="1">
    <location>
        <begin position="165"/>
        <end position="258"/>
    </location>
</feature>
<evidence type="ECO:0000313" key="3">
    <source>
        <dbReference type="Proteomes" id="UP000078237"/>
    </source>
</evidence>
<evidence type="ECO:0000256" key="1">
    <source>
        <dbReference type="SAM" id="MobiDB-lite"/>
    </source>
</evidence>
<keyword evidence="3" id="KW-1185">Reference proteome</keyword>
<dbReference type="VEuPathDB" id="FungiDB:MMYC01_205766"/>
<dbReference type="EMBL" id="LCTW02000171">
    <property type="protein sequence ID" value="KXX77239.1"/>
    <property type="molecule type" value="Genomic_DNA"/>
</dbReference>
<organism evidence="2 3">
    <name type="scientific">Madurella mycetomatis</name>
    <dbReference type="NCBI Taxonomy" id="100816"/>
    <lineage>
        <taxon>Eukaryota</taxon>
        <taxon>Fungi</taxon>
        <taxon>Dikarya</taxon>
        <taxon>Ascomycota</taxon>
        <taxon>Pezizomycotina</taxon>
        <taxon>Sordariomycetes</taxon>
        <taxon>Sordariomycetidae</taxon>
        <taxon>Sordariales</taxon>
        <taxon>Sordariales incertae sedis</taxon>
        <taxon>Madurella</taxon>
    </lineage>
</organism>
<protein>
    <submittedName>
        <fullName evidence="2">Uncharacterized protein</fullName>
    </submittedName>
</protein>
<gene>
    <name evidence="2" type="ORF">MMYC01_205766</name>
</gene>
<dbReference type="OrthoDB" id="4590304at2759"/>
<proteinExistence type="predicted"/>